<dbReference type="PANTHER" id="PTHR31511:SF12">
    <property type="entry name" value="RHO TERMINATION FACTOR N-TERMINAL DOMAIN-CONTAINING PROTEIN"/>
    <property type="match status" value="1"/>
</dbReference>
<accession>A0A9N9GFI9</accession>
<dbReference type="Gene3D" id="3.40.1800.10">
    <property type="entry name" value="His-Me finger endonucleases"/>
    <property type="match status" value="1"/>
</dbReference>
<dbReference type="PROSITE" id="PS00116">
    <property type="entry name" value="DNA_POLYMERASE_B"/>
    <property type="match status" value="1"/>
</dbReference>
<feature type="compositionally biased region" description="Pro residues" evidence="1">
    <location>
        <begin position="60"/>
        <end position="69"/>
    </location>
</feature>
<evidence type="ECO:0000256" key="1">
    <source>
        <dbReference type="SAM" id="MobiDB-lite"/>
    </source>
</evidence>
<comment type="caution">
    <text evidence="2">The sequence shown here is derived from an EMBL/GenBank/DDBJ whole genome shotgun (WGS) entry which is preliminary data.</text>
</comment>
<keyword evidence="3" id="KW-1185">Reference proteome</keyword>
<sequence>AATTHRAGGLTAIRARKAFYSIDRMAGKISVYMRCGKEFPKLAKLRIHLNRKYPCRSQDPMPPLQPAPEPANNENNLPTEPTSEVNQEKNNSDLEESWTEFLKHLGVKPDNSIPIENSNAHPYGQASSSTDVPQFHQTDIISSGCELLDDHYQVEIGKESIYAQDPINTLGVLREQIINIFNNRFDLTHGKNESISKLSAGVFDDKIEEDNGEKDYKEVPFKNKAVVVTSKEDIPRIVDELIWDIEKRIEVYVCEGSGWCFSESEDVNIEMPIYVPLTASSHLPLPKGLPKRNNGIINIKNEDDRCFEYCILADIFPAQHNRQRISWYTPHLGKLNFSGIQFPVKADNDTMEKFEKQNPDLSVSIYGWSEKNLIPIRIAPKSKVHDRCKHEEGDCQPRKLIQLLLITGNDPKTGEPAQHYCLIQGRDGLGKLAGYTTKHHNKLYVCDWCVSHRTHDLELDAKHMEDCAGINNPPQRTEMPKEGKNIYKFKRIERMMDAPFTCYVDTEGFTQKINENRGTNTTAIQEHKPAGLDYVIVRSDGHCKPPVQIRGEDPAGDFIKAMGREVELMWDYLASGHIIRDSAEKLSELTNAGFLCHKAPKEMHLKLLFICKHFKSWKLSSDKNEKKGEINWVTDVRHSLKKIYEMHKTKPLGNDVGKMYRLISQIYQRLRWPGEPMKKLTKEEENQYNSAKVCWICNEAFDCGTTEDNRKKVRDHDHITGKYRGPAHSICNLQLRIKPEETKLLIRFHNMEKYDAHFIAKAMGRVSQEEISAIPHNMENYLSFDIGYQRYMDSYHIMSSSLDSLVANLGAEPCPNPVDEEGKPLDVPCKKPGHLYRIGDGRHPERFPITRAFAPKGRSDLVFRKGKFPYDWFDSPERFDETSLPRIEAFNSILNKSACTLKDYERAQEVWDAFGMKTFREYHDLYLKLDVLLLADVFEANRKMMKAKFGLDIAHYVSLPSFAEDALYKMTGQKIELLTDDNMYLFCENGIRGGISMASKRKAIANNPKCPGYDPKKPTTWLLYLDANALYTGSMMKYMPTGVHRWINSDEIPDLFSRVSKCEIPDDAPKGYMLEVDLEYPDKLHKSHTAYPLAPESLEISKEEMAKYQQDLITKLGHYTKTKKLVPNLNNKEKYVVHYRALQCYIRLGMRLTKIHRAIEFDQSPWMKPFMEELARSRALATNDFEKAMYKLLGNANYGKTVENVRKYQKIDFVRPQSESKKFKRLVADPSYKSHRILAENLVGINRHQSKVKLSKPIFVGQSVLDESKVTMYNFYYNVMKARYGDKVDLAYTDTDSLILHIQTEDVYKDMAEMHEYFDFSEYPPEHELVKNLPEGAWKKNKKVPGKFKDECNGIPMWKGIFLRPKQYSYILANEKSDRRAKGVQKVVVKKNLTHDMYDSCLQSQKEHMVTMHRLGSKDHVIRLLRSSKIGLSPLDTKRWILSDGITTLAFGDCRIRAYKNLVKSGMSHEDAEKRTTYGV</sequence>
<reference evidence="2" key="1">
    <citation type="submission" date="2021-06" db="EMBL/GenBank/DDBJ databases">
        <authorList>
            <person name="Kallberg Y."/>
            <person name="Tangrot J."/>
            <person name="Rosling A."/>
        </authorList>
    </citation>
    <scope>NUCLEOTIDE SEQUENCE</scope>
    <source>
        <strain evidence="2">IA702</strain>
    </source>
</reference>
<name>A0A9N9GFI9_9GLOM</name>
<dbReference type="InterPro" id="IPR038563">
    <property type="entry name" value="Endonuclease_7_sf"/>
</dbReference>
<dbReference type="InterPro" id="IPR044925">
    <property type="entry name" value="His-Me_finger_sf"/>
</dbReference>
<dbReference type="OrthoDB" id="2419244at2759"/>
<dbReference type="Proteomes" id="UP000789572">
    <property type="component" value="Unassembled WGS sequence"/>
</dbReference>
<evidence type="ECO:0000313" key="2">
    <source>
        <dbReference type="EMBL" id="CAG8604111.1"/>
    </source>
</evidence>
<feature type="compositionally biased region" description="Polar residues" evidence="1">
    <location>
        <begin position="114"/>
        <end position="132"/>
    </location>
</feature>
<dbReference type="GO" id="GO:0000166">
    <property type="term" value="F:nucleotide binding"/>
    <property type="evidence" value="ECO:0007669"/>
    <property type="project" value="InterPro"/>
</dbReference>
<dbReference type="InterPro" id="IPR043502">
    <property type="entry name" value="DNA/RNA_pol_sf"/>
</dbReference>
<feature type="compositionally biased region" description="Low complexity" evidence="1">
    <location>
        <begin position="70"/>
        <end position="84"/>
    </location>
</feature>
<feature type="region of interest" description="Disordered" evidence="1">
    <location>
        <begin position="54"/>
        <end position="94"/>
    </location>
</feature>
<proteinExistence type="predicted"/>
<dbReference type="SUPFAM" id="SSF56672">
    <property type="entry name" value="DNA/RNA polymerases"/>
    <property type="match status" value="1"/>
</dbReference>
<dbReference type="SUPFAM" id="SSF54060">
    <property type="entry name" value="His-Me finger endonucleases"/>
    <property type="match status" value="1"/>
</dbReference>
<dbReference type="InterPro" id="IPR017964">
    <property type="entry name" value="DNA-dir_DNA_pol_B_CS"/>
</dbReference>
<dbReference type="PANTHER" id="PTHR31511">
    <property type="entry name" value="PROTEIN CBG23764"/>
    <property type="match status" value="1"/>
</dbReference>
<gene>
    <name evidence="2" type="ORF">POCULU_LOCUS7619</name>
</gene>
<feature type="non-terminal residue" evidence="2">
    <location>
        <position position="1480"/>
    </location>
</feature>
<organism evidence="2 3">
    <name type="scientific">Paraglomus occultum</name>
    <dbReference type="NCBI Taxonomy" id="144539"/>
    <lineage>
        <taxon>Eukaryota</taxon>
        <taxon>Fungi</taxon>
        <taxon>Fungi incertae sedis</taxon>
        <taxon>Mucoromycota</taxon>
        <taxon>Glomeromycotina</taxon>
        <taxon>Glomeromycetes</taxon>
        <taxon>Paraglomerales</taxon>
        <taxon>Paraglomeraceae</taxon>
        <taxon>Paraglomus</taxon>
    </lineage>
</organism>
<protein>
    <submittedName>
        <fullName evidence="2">701_t:CDS:1</fullName>
    </submittedName>
</protein>
<dbReference type="Gene3D" id="3.90.1600.10">
    <property type="entry name" value="Palm domain of DNA polymerase"/>
    <property type="match status" value="1"/>
</dbReference>
<feature type="region of interest" description="Disordered" evidence="1">
    <location>
        <begin position="109"/>
        <end position="132"/>
    </location>
</feature>
<dbReference type="InterPro" id="IPR023211">
    <property type="entry name" value="DNA_pol_palm_dom_sf"/>
</dbReference>
<dbReference type="GO" id="GO:0003676">
    <property type="term" value="F:nucleic acid binding"/>
    <property type="evidence" value="ECO:0007669"/>
    <property type="project" value="InterPro"/>
</dbReference>
<evidence type="ECO:0000313" key="3">
    <source>
        <dbReference type="Proteomes" id="UP000789572"/>
    </source>
</evidence>
<dbReference type="EMBL" id="CAJVPJ010001803">
    <property type="protein sequence ID" value="CAG8604111.1"/>
    <property type="molecule type" value="Genomic_DNA"/>
</dbReference>